<dbReference type="EMBL" id="CAEZXR010000016">
    <property type="protein sequence ID" value="CAB4688219.1"/>
    <property type="molecule type" value="Genomic_DNA"/>
</dbReference>
<dbReference type="AlphaFoldDB" id="A0A6J6NNX8"/>
<name>A0A6J6NNX8_9ZZZZ</name>
<reference evidence="1" key="1">
    <citation type="submission" date="2020-05" db="EMBL/GenBank/DDBJ databases">
        <authorList>
            <person name="Chiriac C."/>
            <person name="Salcher M."/>
            <person name="Ghai R."/>
            <person name="Kavagutti S V."/>
        </authorList>
    </citation>
    <scope>NUCLEOTIDE SEQUENCE</scope>
</reference>
<protein>
    <submittedName>
        <fullName evidence="1">Unannotated protein</fullName>
    </submittedName>
</protein>
<proteinExistence type="predicted"/>
<gene>
    <name evidence="1" type="ORF">UFOPK2579_00236</name>
</gene>
<sequence length="268" mass="29222">MPIDPFPYGPFPTTREWYDDDPRDATTLDRLTHLVLVDGRLVDTWSEPVDGTRWQSHADRFDRELRRPEPTPPPPAPYVQALDWLSEVCGGPQAVATLSSDALTDDAIDLPTEYATPGERTRTEAVAELLDAVAARSFDPETSYAFRHALLALQRLDPDTLSRARSAAQVAGGICWAVGKANGLLAPTGPVRVGGIRDALGCSATLSTSGEIVRAGLVGFRRRSDRSHLLPRGLPDLLPLGRVDVLLGSTRERLVRVRDRAEEARTAA</sequence>
<organism evidence="1">
    <name type="scientific">freshwater metagenome</name>
    <dbReference type="NCBI Taxonomy" id="449393"/>
    <lineage>
        <taxon>unclassified sequences</taxon>
        <taxon>metagenomes</taxon>
        <taxon>ecological metagenomes</taxon>
    </lineage>
</organism>
<accession>A0A6J6NNX8</accession>
<evidence type="ECO:0000313" key="1">
    <source>
        <dbReference type="EMBL" id="CAB4688219.1"/>
    </source>
</evidence>